<dbReference type="Proteomes" id="UP000712600">
    <property type="component" value="Unassembled WGS sequence"/>
</dbReference>
<dbReference type="EMBL" id="QGKX02000095">
    <property type="protein sequence ID" value="KAF3574112.1"/>
    <property type="molecule type" value="Genomic_DNA"/>
</dbReference>
<gene>
    <name evidence="1" type="ORF">F2Q69_00059064</name>
</gene>
<protein>
    <submittedName>
        <fullName evidence="1">Uncharacterized protein</fullName>
    </submittedName>
</protein>
<evidence type="ECO:0000313" key="2">
    <source>
        <dbReference type="Proteomes" id="UP000712600"/>
    </source>
</evidence>
<proteinExistence type="predicted"/>
<comment type="caution">
    <text evidence="1">The sequence shown here is derived from an EMBL/GenBank/DDBJ whole genome shotgun (WGS) entry which is preliminary data.</text>
</comment>
<evidence type="ECO:0000313" key="1">
    <source>
        <dbReference type="EMBL" id="KAF3574112.1"/>
    </source>
</evidence>
<accession>A0A8S9RP97</accession>
<organism evidence="1 2">
    <name type="scientific">Brassica cretica</name>
    <name type="common">Mustard</name>
    <dbReference type="NCBI Taxonomy" id="69181"/>
    <lineage>
        <taxon>Eukaryota</taxon>
        <taxon>Viridiplantae</taxon>
        <taxon>Streptophyta</taxon>
        <taxon>Embryophyta</taxon>
        <taxon>Tracheophyta</taxon>
        <taxon>Spermatophyta</taxon>
        <taxon>Magnoliopsida</taxon>
        <taxon>eudicotyledons</taxon>
        <taxon>Gunneridae</taxon>
        <taxon>Pentapetalae</taxon>
        <taxon>rosids</taxon>
        <taxon>malvids</taxon>
        <taxon>Brassicales</taxon>
        <taxon>Brassicaceae</taxon>
        <taxon>Brassiceae</taxon>
        <taxon>Brassica</taxon>
    </lineage>
</organism>
<reference evidence="1" key="1">
    <citation type="submission" date="2019-12" db="EMBL/GenBank/DDBJ databases">
        <title>Genome sequencing and annotation of Brassica cretica.</title>
        <authorList>
            <person name="Studholme D.J."/>
            <person name="Sarris P."/>
        </authorList>
    </citation>
    <scope>NUCLEOTIDE SEQUENCE</scope>
    <source>
        <strain evidence="1">PFS-109/04</strain>
        <tissue evidence="1">Leaf</tissue>
    </source>
</reference>
<dbReference type="AlphaFoldDB" id="A0A8S9RP97"/>
<name>A0A8S9RP97_BRACR</name>
<sequence length="190" mass="21752">MKKERTQKVEVASVIERCSEIKSWYDKYDVRRDQGRFNISKLDYARYLGKYSGEQATESSVARTGQSLLGINSEWSQLEATLPSFLGMMITTWNSEFLQTPEDCTRCSEIKSWYDKYNVRIDQGRFNISKLDYARYLGKYSGEQATESSVARTGQSLLGIYSDPEMVSIGTDTTFISRDDDNDMELRGLG</sequence>